<proteinExistence type="predicted"/>
<protein>
    <submittedName>
        <fullName evidence="2">Uncharacterized protein</fullName>
    </submittedName>
</protein>
<evidence type="ECO:0000313" key="1">
    <source>
        <dbReference type="Proteomes" id="UP000504637"/>
    </source>
</evidence>
<keyword evidence="1" id="KW-1185">Reference proteome</keyword>
<reference evidence="2" key="1">
    <citation type="submission" date="2020-01" db="EMBL/GenBank/DDBJ databases">
        <authorList>
            <consortium name="DOE Joint Genome Institute"/>
            <person name="Haridas S."/>
            <person name="Albert R."/>
            <person name="Binder M."/>
            <person name="Bloem J."/>
            <person name="Labutti K."/>
            <person name="Salamov A."/>
            <person name="Andreopoulos B."/>
            <person name="Baker S.E."/>
            <person name="Barry K."/>
            <person name="Bills G."/>
            <person name="Bluhm B.H."/>
            <person name="Cannon C."/>
            <person name="Castanera R."/>
            <person name="Culley D.E."/>
            <person name="Daum C."/>
            <person name="Ezra D."/>
            <person name="Gonzalez J.B."/>
            <person name="Henrissat B."/>
            <person name="Kuo A."/>
            <person name="Liang C."/>
            <person name="Lipzen A."/>
            <person name="Lutzoni F."/>
            <person name="Magnuson J."/>
            <person name="Mondo S."/>
            <person name="Nolan M."/>
            <person name="Ohm R."/>
            <person name="Pangilinan J."/>
            <person name="Park H.-J."/>
            <person name="Ramirez L."/>
            <person name="Alfaro M."/>
            <person name="Sun H."/>
            <person name="Tritt A."/>
            <person name="Yoshinaga Y."/>
            <person name="Zwiers L.-H."/>
            <person name="Turgeon B.G."/>
            <person name="Goodwin S.B."/>
            <person name="Spatafora J.W."/>
            <person name="Crous P.W."/>
            <person name="Grigoriev I.V."/>
        </authorList>
    </citation>
    <scope>NUCLEOTIDE SEQUENCE</scope>
    <source>
        <strain evidence="2">CBS 342.82</strain>
    </source>
</reference>
<accession>A0A6J3MFE0</accession>
<sequence length="165" mass="18154">MCTRDQFCLVAVLWDPVTQVFFASTIPVGERRKTMITAGPQKAPVWWSKVDNPKKETYTHAEDAVYFNWESVAPANRVQGGVYHGGLRIGVYGSKVEAKIVNGKQVKNAKGQVQPALTTPAQWSLCTVSDKSPACAEVARSLRITPVPMGYYRRDTGTDLPLGIL</sequence>
<reference evidence="2" key="3">
    <citation type="submission" date="2025-08" db="UniProtKB">
        <authorList>
            <consortium name="RefSeq"/>
        </authorList>
    </citation>
    <scope>IDENTIFICATION</scope>
    <source>
        <strain evidence="2">CBS 342.82</strain>
    </source>
</reference>
<reference evidence="2" key="2">
    <citation type="submission" date="2020-04" db="EMBL/GenBank/DDBJ databases">
        <authorList>
            <consortium name="NCBI Genome Project"/>
        </authorList>
    </citation>
    <scope>NUCLEOTIDE SEQUENCE</scope>
    <source>
        <strain evidence="2">CBS 342.82</strain>
    </source>
</reference>
<dbReference type="GeneID" id="54361801"/>
<dbReference type="RefSeq" id="XP_033463405.1">
    <property type="nucleotide sequence ID" value="XM_033604001.1"/>
</dbReference>
<gene>
    <name evidence="2" type="ORF">K489DRAFT_376779</name>
</gene>
<evidence type="ECO:0000313" key="2">
    <source>
        <dbReference type="RefSeq" id="XP_033463405.1"/>
    </source>
</evidence>
<name>A0A6J3MFE0_9PEZI</name>
<dbReference type="Proteomes" id="UP000504637">
    <property type="component" value="Unplaced"/>
</dbReference>
<organism evidence="2">
    <name type="scientific">Dissoconium aciculare CBS 342.82</name>
    <dbReference type="NCBI Taxonomy" id="1314786"/>
    <lineage>
        <taxon>Eukaryota</taxon>
        <taxon>Fungi</taxon>
        <taxon>Dikarya</taxon>
        <taxon>Ascomycota</taxon>
        <taxon>Pezizomycotina</taxon>
        <taxon>Dothideomycetes</taxon>
        <taxon>Dothideomycetidae</taxon>
        <taxon>Mycosphaerellales</taxon>
        <taxon>Dissoconiaceae</taxon>
        <taxon>Dissoconium</taxon>
    </lineage>
</organism>
<dbReference type="AlphaFoldDB" id="A0A6J3MFE0"/>
<dbReference type="OrthoDB" id="3942428at2759"/>